<dbReference type="InterPro" id="IPR006153">
    <property type="entry name" value="Cation/H_exchanger_TM"/>
</dbReference>
<feature type="domain" description="Cation/H+ exchanger transmembrane" evidence="12">
    <location>
        <begin position="39"/>
        <end position="280"/>
    </location>
</feature>
<keyword evidence="2" id="KW-0813">Transport</keyword>
<feature type="transmembrane region" description="Helical" evidence="11">
    <location>
        <begin position="194"/>
        <end position="216"/>
    </location>
</feature>
<feature type="transmembrane region" description="Helical" evidence="11">
    <location>
        <begin position="69"/>
        <end position="86"/>
    </location>
</feature>
<keyword evidence="6" id="KW-0915">Sodium</keyword>
<sequence>MAVEHGASLPYHEPAMLTILIQTSFLLLLNIINAVLDKLVYCGLLGEVLLGIAWGTPGFKLLGLEVEEVIVQLGYLGLLLLVYEGGLSTSFTSLKANFLLSSAVAITGISVPMALSFSLQGLIGATPLQAFAAGAALCSTSLGTTFTVLGSSGLSSSRLGVVLTSAAMMDDVVGLVMVQVISNLGGGDIGAITVVRPILVSLAFAVVVPLACRFLVAPGNKALNKYRESHSTSKLNHMLGQRHTAFIVHTLVLIGMVTGATYAGTSGLFAAYIAGAVISWWDSELPHPSPAGQSNKLENANEKAKSRPTTTAQCSTSQGVIADQSNTTNEASTPTQAQEQQNSSSRPQPKPKEPTTAPRNDTTGTAIYERYYHQPVSKILQPFFFASIGFSIPITRMFSGPIVWRGIVYTILMTFGKLVCGLWLVRFSLTPLKDSIHSTLSKIKLPSSPHFWGKKETTDANTPVAAPESTTTPSQPNQTQPTTSSSTANATTSNNNNKTSPANPISIHPPLILAFAMTARGEIGFLISALAESNGVFAPSTPSSASPGKSAEESDIFLIVTWAIVLCTILGPLGVGLSVSRVKKLEARRERECEGSGRDVLGVWGVQ</sequence>
<reference evidence="13" key="1">
    <citation type="journal article" date="2020" name="Stud. Mycol.">
        <title>101 Dothideomycetes genomes: a test case for predicting lifestyles and emergence of pathogens.</title>
        <authorList>
            <person name="Haridas S."/>
            <person name="Albert R."/>
            <person name="Binder M."/>
            <person name="Bloem J."/>
            <person name="Labutti K."/>
            <person name="Salamov A."/>
            <person name="Andreopoulos B."/>
            <person name="Baker S."/>
            <person name="Barry K."/>
            <person name="Bills G."/>
            <person name="Bluhm B."/>
            <person name="Cannon C."/>
            <person name="Castanera R."/>
            <person name="Culley D."/>
            <person name="Daum C."/>
            <person name="Ezra D."/>
            <person name="Gonzalez J."/>
            <person name="Henrissat B."/>
            <person name="Kuo A."/>
            <person name="Liang C."/>
            <person name="Lipzen A."/>
            <person name="Lutzoni F."/>
            <person name="Magnuson J."/>
            <person name="Mondo S."/>
            <person name="Nolan M."/>
            <person name="Ohm R."/>
            <person name="Pangilinan J."/>
            <person name="Park H.-J."/>
            <person name="Ramirez L."/>
            <person name="Alfaro M."/>
            <person name="Sun H."/>
            <person name="Tritt A."/>
            <person name="Yoshinaga Y."/>
            <person name="Zwiers L.-H."/>
            <person name="Turgeon B."/>
            <person name="Goodwin S."/>
            <person name="Spatafora J."/>
            <person name="Crous P."/>
            <person name="Grigoriev I."/>
        </authorList>
    </citation>
    <scope>NUCLEOTIDE SEQUENCE</scope>
    <source>
        <strain evidence="13">CBS 175.79</strain>
    </source>
</reference>
<feature type="transmembrane region" description="Helical" evidence="11">
    <location>
        <begin position="379"/>
        <end position="399"/>
    </location>
</feature>
<evidence type="ECO:0000256" key="9">
    <source>
        <dbReference type="ARBA" id="ARBA00023201"/>
    </source>
</evidence>
<evidence type="ECO:0000256" key="6">
    <source>
        <dbReference type="ARBA" id="ARBA00023053"/>
    </source>
</evidence>
<comment type="subcellular location">
    <subcellularLocation>
        <location evidence="1">Membrane</location>
        <topology evidence="1">Multi-pass membrane protein</topology>
    </subcellularLocation>
</comment>
<dbReference type="PANTHER" id="PTHR43562">
    <property type="entry name" value="NAPA-TYPE SODIUM/HYDROGEN ANTIPORTER"/>
    <property type="match status" value="1"/>
</dbReference>
<feature type="transmembrane region" description="Helical" evidence="11">
    <location>
        <begin position="251"/>
        <end position="281"/>
    </location>
</feature>
<dbReference type="GeneID" id="54287961"/>
<evidence type="ECO:0000256" key="10">
    <source>
        <dbReference type="SAM" id="MobiDB-lite"/>
    </source>
</evidence>
<organism evidence="13 14">
    <name type="scientific">Aaosphaeria arxii CBS 175.79</name>
    <dbReference type="NCBI Taxonomy" id="1450172"/>
    <lineage>
        <taxon>Eukaryota</taxon>
        <taxon>Fungi</taxon>
        <taxon>Dikarya</taxon>
        <taxon>Ascomycota</taxon>
        <taxon>Pezizomycotina</taxon>
        <taxon>Dothideomycetes</taxon>
        <taxon>Pleosporomycetidae</taxon>
        <taxon>Pleosporales</taxon>
        <taxon>Pleosporales incertae sedis</taxon>
        <taxon>Aaosphaeria</taxon>
    </lineage>
</organism>
<evidence type="ECO:0000256" key="4">
    <source>
        <dbReference type="ARBA" id="ARBA00022692"/>
    </source>
</evidence>
<keyword evidence="5 11" id="KW-1133">Transmembrane helix</keyword>
<gene>
    <name evidence="13" type="ORF">BU24DRAFT_443019</name>
</gene>
<evidence type="ECO:0000259" key="12">
    <source>
        <dbReference type="Pfam" id="PF00999"/>
    </source>
</evidence>
<dbReference type="InterPro" id="IPR038770">
    <property type="entry name" value="Na+/solute_symporter_sf"/>
</dbReference>
<evidence type="ECO:0000256" key="8">
    <source>
        <dbReference type="ARBA" id="ARBA00023136"/>
    </source>
</evidence>
<dbReference type="AlphaFoldDB" id="A0A6A5XHC6"/>
<keyword evidence="7" id="KW-0406">Ion transport</keyword>
<feature type="transmembrane region" description="Helical" evidence="11">
    <location>
        <begin position="556"/>
        <end position="579"/>
    </location>
</feature>
<feature type="transmembrane region" description="Helical" evidence="11">
    <location>
        <begin position="406"/>
        <end position="425"/>
    </location>
</feature>
<evidence type="ECO:0000256" key="7">
    <source>
        <dbReference type="ARBA" id="ARBA00023065"/>
    </source>
</evidence>
<feature type="region of interest" description="Disordered" evidence="10">
    <location>
        <begin position="288"/>
        <end position="363"/>
    </location>
</feature>
<accession>A0A6A5XHC6</accession>
<feature type="transmembrane region" description="Helical" evidence="11">
    <location>
        <begin position="39"/>
        <end position="57"/>
    </location>
</feature>
<keyword evidence="4 11" id="KW-0812">Transmembrane</keyword>
<dbReference type="PANTHER" id="PTHR43562:SF3">
    <property type="entry name" value="SODIUM ION_PROTON EXCHANGER (EUROFUNG)"/>
    <property type="match status" value="1"/>
</dbReference>
<dbReference type="Gene3D" id="1.20.1530.20">
    <property type="match status" value="2"/>
</dbReference>
<keyword evidence="8 11" id="KW-0472">Membrane</keyword>
<keyword evidence="14" id="KW-1185">Reference proteome</keyword>
<dbReference type="EMBL" id="ML978072">
    <property type="protein sequence ID" value="KAF2012618.1"/>
    <property type="molecule type" value="Genomic_DNA"/>
</dbReference>
<feature type="transmembrane region" description="Helical" evidence="11">
    <location>
        <begin position="161"/>
        <end position="182"/>
    </location>
</feature>
<dbReference type="OrthoDB" id="1288932at2759"/>
<feature type="compositionally biased region" description="Polar residues" evidence="10">
    <location>
        <begin position="307"/>
        <end position="347"/>
    </location>
</feature>
<feature type="transmembrane region" description="Helical" evidence="11">
    <location>
        <begin position="129"/>
        <end position="149"/>
    </location>
</feature>
<dbReference type="GO" id="GO:0015297">
    <property type="term" value="F:antiporter activity"/>
    <property type="evidence" value="ECO:0007669"/>
    <property type="project" value="UniProtKB-KW"/>
</dbReference>
<dbReference type="GO" id="GO:0016020">
    <property type="term" value="C:membrane"/>
    <property type="evidence" value="ECO:0007669"/>
    <property type="project" value="UniProtKB-SubCell"/>
</dbReference>
<keyword evidence="9" id="KW-0739">Sodium transport</keyword>
<dbReference type="RefSeq" id="XP_033380957.1">
    <property type="nucleotide sequence ID" value="XM_033530564.1"/>
</dbReference>
<evidence type="ECO:0000256" key="3">
    <source>
        <dbReference type="ARBA" id="ARBA00022449"/>
    </source>
</evidence>
<protein>
    <submittedName>
        <fullName evidence="13">Sodium/hydrogen exchanger</fullName>
    </submittedName>
</protein>
<feature type="transmembrane region" description="Helical" evidence="11">
    <location>
        <begin position="15"/>
        <end position="32"/>
    </location>
</feature>
<feature type="region of interest" description="Disordered" evidence="10">
    <location>
        <begin position="451"/>
        <end position="503"/>
    </location>
</feature>
<proteinExistence type="predicted"/>
<evidence type="ECO:0000256" key="2">
    <source>
        <dbReference type="ARBA" id="ARBA00022448"/>
    </source>
</evidence>
<evidence type="ECO:0000256" key="5">
    <source>
        <dbReference type="ARBA" id="ARBA00022989"/>
    </source>
</evidence>
<evidence type="ECO:0000256" key="11">
    <source>
        <dbReference type="SAM" id="Phobius"/>
    </source>
</evidence>
<evidence type="ECO:0000313" key="14">
    <source>
        <dbReference type="Proteomes" id="UP000799778"/>
    </source>
</evidence>
<feature type="compositionally biased region" description="Low complexity" evidence="10">
    <location>
        <begin position="469"/>
        <end position="503"/>
    </location>
</feature>
<dbReference type="Pfam" id="PF00999">
    <property type="entry name" value="Na_H_Exchanger"/>
    <property type="match status" value="1"/>
</dbReference>
<evidence type="ECO:0000313" key="13">
    <source>
        <dbReference type="EMBL" id="KAF2012618.1"/>
    </source>
</evidence>
<dbReference type="Proteomes" id="UP000799778">
    <property type="component" value="Unassembled WGS sequence"/>
</dbReference>
<evidence type="ECO:0000256" key="1">
    <source>
        <dbReference type="ARBA" id="ARBA00004141"/>
    </source>
</evidence>
<dbReference type="GO" id="GO:1902600">
    <property type="term" value="P:proton transmembrane transport"/>
    <property type="evidence" value="ECO:0007669"/>
    <property type="project" value="InterPro"/>
</dbReference>
<feature type="transmembrane region" description="Helical" evidence="11">
    <location>
        <begin position="98"/>
        <end position="123"/>
    </location>
</feature>
<dbReference type="GO" id="GO:0006814">
    <property type="term" value="P:sodium ion transport"/>
    <property type="evidence" value="ECO:0007669"/>
    <property type="project" value="UniProtKB-KW"/>
</dbReference>
<name>A0A6A5XHC6_9PLEO</name>
<keyword evidence="3" id="KW-0050">Antiport</keyword>